<dbReference type="EMBL" id="LSRX01000009">
    <property type="protein sequence ID" value="OLQ14929.1"/>
    <property type="molecule type" value="Genomic_DNA"/>
</dbReference>
<evidence type="ECO:0000313" key="3">
    <source>
        <dbReference type="Proteomes" id="UP000186817"/>
    </source>
</evidence>
<comment type="caution">
    <text evidence="2">The sequence shown here is derived from an EMBL/GenBank/DDBJ whole genome shotgun (WGS) entry which is preliminary data.</text>
</comment>
<accession>A0A1Q9F5N8</accession>
<reference evidence="2 3" key="1">
    <citation type="submission" date="2016-02" db="EMBL/GenBank/DDBJ databases">
        <title>Genome analysis of coral dinoflagellate symbionts highlights evolutionary adaptations to a symbiotic lifestyle.</title>
        <authorList>
            <person name="Aranda M."/>
            <person name="Li Y."/>
            <person name="Liew Y.J."/>
            <person name="Baumgarten S."/>
            <person name="Simakov O."/>
            <person name="Wilson M."/>
            <person name="Piel J."/>
            <person name="Ashoor H."/>
            <person name="Bougouffa S."/>
            <person name="Bajic V.B."/>
            <person name="Ryu T."/>
            <person name="Ravasi T."/>
            <person name="Bayer T."/>
            <person name="Micklem G."/>
            <person name="Kim H."/>
            <person name="Bhak J."/>
            <person name="Lajeunesse T.C."/>
            <person name="Voolstra C.R."/>
        </authorList>
    </citation>
    <scope>NUCLEOTIDE SEQUENCE [LARGE SCALE GENOMIC DNA]</scope>
    <source>
        <strain evidence="2 3">CCMP2467</strain>
    </source>
</reference>
<evidence type="ECO:0000313" key="2">
    <source>
        <dbReference type="EMBL" id="OLQ14929.1"/>
    </source>
</evidence>
<dbReference type="AlphaFoldDB" id="A0A1Q9F5N8"/>
<keyword evidence="3" id="KW-1185">Reference proteome</keyword>
<name>A0A1Q9F5N8_SYMMI</name>
<proteinExistence type="predicted"/>
<protein>
    <submittedName>
        <fullName evidence="2">Uncharacterized protein</fullName>
    </submittedName>
</protein>
<feature type="compositionally biased region" description="Gly residues" evidence="1">
    <location>
        <begin position="132"/>
        <end position="144"/>
    </location>
</feature>
<sequence>MGAQGGAMGHPQFGTVESSQYHSQMGAGNLGAYGDMGQAFNQGHWFGIAAEFHENFLLCDNDWWNNPAPLQSQRGGASHGGDALGAAPSQFGTLESASQYPTQMGTGAPGYGGAYGDMGQGHGPGHDQWAQQGGGGYGAYGSQGGAPRAMGGHDQWSQQGGYGQAGVVQAVPHRLTPSQLVSGWQTTPSRFADLRFFQGWCFGMGRPYQGIKGILDDSSHKVEDKVKMIFMKHGIPPINKALIKDIVDLIEHEADRSMV</sequence>
<dbReference type="Proteomes" id="UP000186817">
    <property type="component" value="Unassembled WGS sequence"/>
</dbReference>
<evidence type="ECO:0000256" key="1">
    <source>
        <dbReference type="SAM" id="MobiDB-lite"/>
    </source>
</evidence>
<gene>
    <name evidence="2" type="ORF">AK812_SmicGene921</name>
</gene>
<feature type="region of interest" description="Disordered" evidence="1">
    <location>
        <begin position="70"/>
        <end position="89"/>
    </location>
</feature>
<feature type="region of interest" description="Disordered" evidence="1">
    <location>
        <begin position="1"/>
        <end position="20"/>
    </location>
</feature>
<dbReference type="OrthoDB" id="347158at2759"/>
<organism evidence="2 3">
    <name type="scientific">Symbiodinium microadriaticum</name>
    <name type="common">Dinoflagellate</name>
    <name type="synonym">Zooxanthella microadriatica</name>
    <dbReference type="NCBI Taxonomy" id="2951"/>
    <lineage>
        <taxon>Eukaryota</taxon>
        <taxon>Sar</taxon>
        <taxon>Alveolata</taxon>
        <taxon>Dinophyceae</taxon>
        <taxon>Suessiales</taxon>
        <taxon>Symbiodiniaceae</taxon>
        <taxon>Symbiodinium</taxon>
    </lineage>
</organism>
<feature type="region of interest" description="Disordered" evidence="1">
    <location>
        <begin position="118"/>
        <end position="163"/>
    </location>
</feature>